<dbReference type="PANTHER" id="PTHR35004:SF7">
    <property type="entry name" value="INTEGRASE PROTEIN"/>
    <property type="match status" value="1"/>
</dbReference>
<dbReference type="InterPro" id="IPR047656">
    <property type="entry name" value="IS481-like_transpos"/>
</dbReference>
<dbReference type="GO" id="GO:0015074">
    <property type="term" value="P:DNA integration"/>
    <property type="evidence" value="ECO:0007669"/>
    <property type="project" value="InterPro"/>
</dbReference>
<dbReference type="NCBIfam" id="NF033577">
    <property type="entry name" value="transpos_IS481"/>
    <property type="match status" value="1"/>
</dbReference>
<dbReference type="SUPFAM" id="SSF53098">
    <property type="entry name" value="Ribonuclease H-like"/>
    <property type="match status" value="1"/>
</dbReference>
<dbReference type="Pfam" id="PF13683">
    <property type="entry name" value="rve_3"/>
    <property type="match status" value="1"/>
</dbReference>
<dbReference type="InterPro" id="IPR001584">
    <property type="entry name" value="Integrase_cat-core"/>
</dbReference>
<name>A0A937RC25_9ACTN</name>
<dbReference type="InterPro" id="IPR036397">
    <property type="entry name" value="RNaseH_sf"/>
</dbReference>
<dbReference type="InterPro" id="IPR012337">
    <property type="entry name" value="RNaseH-like_sf"/>
</dbReference>
<dbReference type="EMBL" id="JAEACQ010000163">
    <property type="protein sequence ID" value="MBL7627680.1"/>
    <property type="molecule type" value="Genomic_DNA"/>
</dbReference>
<dbReference type="Proteomes" id="UP000604475">
    <property type="component" value="Unassembled WGS sequence"/>
</dbReference>
<feature type="region of interest" description="Disordered" evidence="1">
    <location>
        <begin position="504"/>
        <end position="532"/>
    </location>
</feature>
<protein>
    <submittedName>
        <fullName evidence="3">IS481 family transposase</fullName>
    </submittedName>
</protein>
<dbReference type="SUPFAM" id="SSF46689">
    <property type="entry name" value="Homeodomain-like"/>
    <property type="match status" value="1"/>
</dbReference>
<dbReference type="Pfam" id="PF13565">
    <property type="entry name" value="HTH_32"/>
    <property type="match status" value="1"/>
</dbReference>
<evidence type="ECO:0000313" key="3">
    <source>
        <dbReference type="EMBL" id="MBL7627680.1"/>
    </source>
</evidence>
<evidence type="ECO:0000256" key="1">
    <source>
        <dbReference type="SAM" id="MobiDB-lite"/>
    </source>
</evidence>
<reference evidence="3" key="1">
    <citation type="submission" date="2020-12" db="EMBL/GenBank/DDBJ databases">
        <title>Genomic characterization of non-nitrogen-fixing Frankia strains.</title>
        <authorList>
            <person name="Carlos-Shanley C."/>
            <person name="Guerra T."/>
            <person name="Hahn D."/>
        </authorList>
    </citation>
    <scope>NUCLEOTIDE SEQUENCE</scope>
    <source>
        <strain evidence="3">CN6</strain>
    </source>
</reference>
<dbReference type="GO" id="GO:0003676">
    <property type="term" value="F:nucleic acid binding"/>
    <property type="evidence" value="ECO:0007669"/>
    <property type="project" value="InterPro"/>
</dbReference>
<dbReference type="Gene3D" id="3.30.420.10">
    <property type="entry name" value="Ribonuclease H-like superfamily/Ribonuclease H"/>
    <property type="match status" value="1"/>
</dbReference>
<keyword evidence="4" id="KW-1185">Reference proteome</keyword>
<evidence type="ECO:0000313" key="4">
    <source>
        <dbReference type="Proteomes" id="UP000604475"/>
    </source>
</evidence>
<dbReference type="AlphaFoldDB" id="A0A937RC25"/>
<sequence length="603" mass="65790">MELSRVEQRYRAVLAVEAGARVGEVAAQVGVSRQALSVWRARYRAEGLAGLADRSHRPVSCPHQASVQVETAVCELRREHPRWGPRRLLFELEKAGVTPLPSRMTVYRILVRHGLVDPKARRRRREDYKRWQRDAPMQLWQLDIVGGVLVAGADGQVAEVKVVTGIDDHSRYCVLATVVARPTGRAVCAAFATALAEFGVPDEVLTDNGKQFTDRFGKGGEVLFDRICRTNGIRHRLTQPASPTTTGKVERMHQTLRRELLDTGEIHPDLAAAQAALDRWRTDYNTARPHQALDMATPASRFRPVPDDERALLPLELPAALAVVPSPRPEVDDREPDLSPPPTASDPAAPVPVAVPWTGGPVEFERVVPTSGNMAVAGRQFWLGPARAGLTVTFWADLDIIHLTIAGARVKTVRSHLSVNDLASLAARGGRQAGPPPLPPAEPGAALEVDRTLNKAGVCTLANQWICVAEVLGGRRVSIRIDGEHLHVFDPTTRELLRTKPNPLTYDQARGLRGVRPAGPPPRPSVEPVTVQRRASNSGIIMVVGQKISIGRHNARRTVTIHVAETTITIDLGGGELRTHARTTTQPVTKIKVQRPPKAASVS</sequence>
<dbReference type="PANTHER" id="PTHR35004">
    <property type="entry name" value="TRANSPOSASE RV3428C-RELATED"/>
    <property type="match status" value="1"/>
</dbReference>
<proteinExistence type="predicted"/>
<evidence type="ECO:0000259" key="2">
    <source>
        <dbReference type="PROSITE" id="PS50994"/>
    </source>
</evidence>
<feature type="domain" description="Integrase catalytic" evidence="2">
    <location>
        <begin position="132"/>
        <end position="306"/>
    </location>
</feature>
<feature type="region of interest" description="Disordered" evidence="1">
    <location>
        <begin position="324"/>
        <end position="350"/>
    </location>
</feature>
<accession>A0A937RC25</accession>
<gene>
    <name evidence="3" type="ORF">I7412_10980</name>
</gene>
<dbReference type="PROSITE" id="PS50994">
    <property type="entry name" value="INTEGRASE"/>
    <property type="match status" value="1"/>
</dbReference>
<comment type="caution">
    <text evidence="3">The sequence shown here is derived from an EMBL/GenBank/DDBJ whole genome shotgun (WGS) entry which is preliminary data.</text>
</comment>
<dbReference type="InterPro" id="IPR009057">
    <property type="entry name" value="Homeodomain-like_sf"/>
</dbReference>
<organism evidence="3 4">
    <name type="scientific">Frankia nepalensis</name>
    <dbReference type="NCBI Taxonomy" id="1836974"/>
    <lineage>
        <taxon>Bacteria</taxon>
        <taxon>Bacillati</taxon>
        <taxon>Actinomycetota</taxon>
        <taxon>Actinomycetes</taxon>
        <taxon>Frankiales</taxon>
        <taxon>Frankiaceae</taxon>
        <taxon>Frankia</taxon>
    </lineage>
</organism>